<reference evidence="1 2" key="1">
    <citation type="journal article" date="2022" name="Hortic Res">
        <title>A haplotype resolved chromosomal level avocado genome allows analysis of novel avocado genes.</title>
        <authorList>
            <person name="Nath O."/>
            <person name="Fletcher S.J."/>
            <person name="Hayward A."/>
            <person name="Shaw L.M."/>
            <person name="Masouleh A.K."/>
            <person name="Furtado A."/>
            <person name="Henry R.J."/>
            <person name="Mitter N."/>
        </authorList>
    </citation>
    <scope>NUCLEOTIDE SEQUENCE [LARGE SCALE GENOMIC DNA]</scope>
    <source>
        <strain evidence="2">cv. Hass</strain>
    </source>
</reference>
<protein>
    <submittedName>
        <fullName evidence="1">Uncharacterized protein</fullName>
    </submittedName>
</protein>
<dbReference type="Proteomes" id="UP001234297">
    <property type="component" value="Chromosome 10"/>
</dbReference>
<accession>A0ACC2KQZ0</accession>
<name>A0ACC2KQZ0_PERAE</name>
<proteinExistence type="predicted"/>
<dbReference type="EMBL" id="CM056818">
    <property type="protein sequence ID" value="KAJ8623588.1"/>
    <property type="molecule type" value="Genomic_DNA"/>
</dbReference>
<keyword evidence="2" id="KW-1185">Reference proteome</keyword>
<sequence>MEGHKEVLSEEGFTSHKIWNQRRGGLRATMFLYVMTGLENMAFVANVTSLVLYFILVFHFGASEAATTVTNFLGGTFLLSILGGFISDTYMSRLNTCLIFGLLEVLGYVLVTIQAHYPKLHPSTTCVKDCLKGGASIMFYSSLCLLALGGGGVRGAFPSLGADQYDQSDPKERKQMASFFNFMMLSVTMGATIGVTVIVKVSMDKGWDKGFFISSLAAFVGFAVLILGKPFYRPRVPGDSPLIRVMQVIVAAFRNRRLSLPEDSDELYELKEAYVDGGKIPHTNQFRLLDKAAILPNGSTPEPGRVCTVTQVEEFKILTRMMPIIGSTIIMNTCLAQLQTFSVQQGNYMDLHLGSSSFKVPPPSIPVIPLVFMAVLIPIYEFFFVPFARKITKHPSGITHLQRVGVGLVLSVFSMGVAGMIEVKRRDALNIDHKQISIFWLSFQYAIFGIADMFTLIGLLEFFYSEAPAGMRSLSTSFAFLSLSFGFFLSSAFVGLINSVTRRVTESKRGWLEGDLNENKLNLFYWFLAILSCLNFGNYLFWASWYKYKADEMTLEGSPIKKETVEVFTVENGAGSSVFSKGCSEAEQEGQ</sequence>
<evidence type="ECO:0000313" key="2">
    <source>
        <dbReference type="Proteomes" id="UP001234297"/>
    </source>
</evidence>
<comment type="caution">
    <text evidence="1">The sequence shown here is derived from an EMBL/GenBank/DDBJ whole genome shotgun (WGS) entry which is preliminary data.</text>
</comment>
<gene>
    <name evidence="1" type="ORF">MRB53_032117</name>
</gene>
<evidence type="ECO:0000313" key="1">
    <source>
        <dbReference type="EMBL" id="KAJ8623588.1"/>
    </source>
</evidence>
<organism evidence="1 2">
    <name type="scientific">Persea americana</name>
    <name type="common">Avocado</name>
    <dbReference type="NCBI Taxonomy" id="3435"/>
    <lineage>
        <taxon>Eukaryota</taxon>
        <taxon>Viridiplantae</taxon>
        <taxon>Streptophyta</taxon>
        <taxon>Embryophyta</taxon>
        <taxon>Tracheophyta</taxon>
        <taxon>Spermatophyta</taxon>
        <taxon>Magnoliopsida</taxon>
        <taxon>Magnoliidae</taxon>
        <taxon>Laurales</taxon>
        <taxon>Lauraceae</taxon>
        <taxon>Persea</taxon>
    </lineage>
</organism>